<keyword evidence="2" id="KW-0479">Metal-binding</keyword>
<evidence type="ECO:0000256" key="1">
    <source>
        <dbReference type="ARBA" id="ARBA00022670"/>
    </source>
</evidence>
<dbReference type="InterPro" id="IPR037518">
    <property type="entry name" value="MPN"/>
</dbReference>
<evidence type="ECO:0000256" key="5">
    <source>
        <dbReference type="ARBA" id="ARBA00023049"/>
    </source>
</evidence>
<dbReference type="EMBL" id="JBHUFC010000006">
    <property type="protein sequence ID" value="MFD1788830.1"/>
    <property type="molecule type" value="Genomic_DNA"/>
</dbReference>
<evidence type="ECO:0000313" key="7">
    <source>
        <dbReference type="EMBL" id="MFD1788830.1"/>
    </source>
</evidence>
<reference evidence="8" key="1">
    <citation type="journal article" date="2019" name="Int. J. Syst. Evol. Microbiol.">
        <title>The Global Catalogue of Microorganisms (GCM) 10K type strain sequencing project: providing services to taxonomists for standard genome sequencing and annotation.</title>
        <authorList>
            <consortium name="The Broad Institute Genomics Platform"/>
            <consortium name="The Broad Institute Genome Sequencing Center for Infectious Disease"/>
            <person name="Wu L."/>
            <person name="Ma J."/>
        </authorList>
    </citation>
    <scope>NUCLEOTIDE SEQUENCE [LARGE SCALE GENOMIC DNA]</scope>
    <source>
        <strain evidence="8">Q85</strain>
    </source>
</reference>
<organism evidence="7 8">
    <name type="scientific">Sphingomonas floccifaciens</name>
    <dbReference type="NCBI Taxonomy" id="1844115"/>
    <lineage>
        <taxon>Bacteria</taxon>
        <taxon>Pseudomonadati</taxon>
        <taxon>Pseudomonadota</taxon>
        <taxon>Alphaproteobacteria</taxon>
        <taxon>Sphingomonadales</taxon>
        <taxon>Sphingomonadaceae</taxon>
        <taxon>Sphingomonas</taxon>
    </lineage>
</organism>
<dbReference type="Proteomes" id="UP001597283">
    <property type="component" value="Unassembled WGS sequence"/>
</dbReference>
<dbReference type="InterPro" id="IPR000555">
    <property type="entry name" value="JAMM/MPN+_dom"/>
</dbReference>
<proteinExistence type="predicted"/>
<dbReference type="SUPFAM" id="SSF102712">
    <property type="entry name" value="JAB1/MPN domain"/>
    <property type="match status" value="1"/>
</dbReference>
<sequence length="139" mass="14946">MGKSVEISSRILAEIAAEAASIEDREICGLLFGDDDRITAHIRCANVAAEPERRFEIDPAALIAAYRAERGGGARIIGCYHSHPSGDPAPSRTDAADAVTEGWIWLIAGGGPIRGWRVVAGGERHERFDPVDLRPIDAM</sequence>
<keyword evidence="5" id="KW-0482">Metalloprotease</keyword>
<keyword evidence="3" id="KW-0378">Hydrolase</keyword>
<dbReference type="PROSITE" id="PS50249">
    <property type="entry name" value="MPN"/>
    <property type="match status" value="1"/>
</dbReference>
<evidence type="ECO:0000313" key="8">
    <source>
        <dbReference type="Proteomes" id="UP001597283"/>
    </source>
</evidence>
<name>A0ABW4NHN8_9SPHN</name>
<keyword evidence="1" id="KW-0645">Protease</keyword>
<evidence type="ECO:0000256" key="4">
    <source>
        <dbReference type="ARBA" id="ARBA00022833"/>
    </source>
</evidence>
<gene>
    <name evidence="7" type="ORF">ACFSC3_14790</name>
</gene>
<dbReference type="InterPro" id="IPR028090">
    <property type="entry name" value="JAB_dom_prok"/>
</dbReference>
<dbReference type="PANTHER" id="PTHR34858">
    <property type="entry name" value="CYSO-CYSTEINE PEPTIDASE"/>
    <property type="match status" value="1"/>
</dbReference>
<dbReference type="Pfam" id="PF14464">
    <property type="entry name" value="Prok-JAB"/>
    <property type="match status" value="1"/>
</dbReference>
<dbReference type="SMART" id="SM00232">
    <property type="entry name" value="JAB_MPN"/>
    <property type="match status" value="1"/>
</dbReference>
<evidence type="ECO:0000259" key="6">
    <source>
        <dbReference type="PROSITE" id="PS50249"/>
    </source>
</evidence>
<dbReference type="InterPro" id="IPR051929">
    <property type="entry name" value="VirAsm_ModProt"/>
</dbReference>
<protein>
    <submittedName>
        <fullName evidence="7">M67 family metallopeptidase</fullName>
    </submittedName>
</protein>
<evidence type="ECO:0000256" key="3">
    <source>
        <dbReference type="ARBA" id="ARBA00022801"/>
    </source>
</evidence>
<keyword evidence="4" id="KW-0862">Zinc</keyword>
<dbReference type="CDD" id="cd08070">
    <property type="entry name" value="MPN_like"/>
    <property type="match status" value="1"/>
</dbReference>
<dbReference type="Gene3D" id="3.40.140.10">
    <property type="entry name" value="Cytidine Deaminase, domain 2"/>
    <property type="match status" value="1"/>
</dbReference>
<keyword evidence="8" id="KW-1185">Reference proteome</keyword>
<evidence type="ECO:0000256" key="2">
    <source>
        <dbReference type="ARBA" id="ARBA00022723"/>
    </source>
</evidence>
<feature type="domain" description="MPN" evidence="6">
    <location>
        <begin position="5"/>
        <end position="134"/>
    </location>
</feature>
<dbReference type="PANTHER" id="PTHR34858:SF1">
    <property type="entry name" value="CYSO-CYSTEINE PEPTIDASE"/>
    <property type="match status" value="1"/>
</dbReference>
<accession>A0ABW4NHN8</accession>
<comment type="caution">
    <text evidence="7">The sequence shown here is derived from an EMBL/GenBank/DDBJ whole genome shotgun (WGS) entry which is preliminary data.</text>
</comment>